<dbReference type="EMBL" id="JARQWQ010000009">
    <property type="protein sequence ID" value="KAK2569533.1"/>
    <property type="molecule type" value="Genomic_DNA"/>
</dbReference>
<evidence type="ECO:0000313" key="2">
    <source>
        <dbReference type="Proteomes" id="UP001249851"/>
    </source>
</evidence>
<proteinExistence type="predicted"/>
<reference evidence="1" key="2">
    <citation type="journal article" date="2023" name="Science">
        <title>Genomic signatures of disease resistance in endangered staghorn corals.</title>
        <authorList>
            <person name="Vollmer S.V."/>
            <person name="Selwyn J.D."/>
            <person name="Despard B.A."/>
            <person name="Roesel C.L."/>
        </authorList>
    </citation>
    <scope>NUCLEOTIDE SEQUENCE</scope>
    <source>
        <strain evidence="1">K2</strain>
    </source>
</reference>
<dbReference type="AlphaFoldDB" id="A0AAD9QXW8"/>
<evidence type="ECO:0000313" key="1">
    <source>
        <dbReference type="EMBL" id="KAK2569533.1"/>
    </source>
</evidence>
<accession>A0AAD9QXW8</accession>
<protein>
    <submittedName>
        <fullName evidence="1">Uncharacterized protein</fullName>
    </submittedName>
</protein>
<keyword evidence="2" id="KW-1185">Reference proteome</keyword>
<reference evidence="1" key="1">
    <citation type="journal article" date="2023" name="G3 (Bethesda)">
        <title>Whole genome assembly and annotation of the endangered Caribbean coral Acropora cervicornis.</title>
        <authorList>
            <person name="Selwyn J.D."/>
            <person name="Vollmer S.V."/>
        </authorList>
    </citation>
    <scope>NUCLEOTIDE SEQUENCE</scope>
    <source>
        <strain evidence="1">K2</strain>
    </source>
</reference>
<organism evidence="1 2">
    <name type="scientific">Acropora cervicornis</name>
    <name type="common">Staghorn coral</name>
    <dbReference type="NCBI Taxonomy" id="6130"/>
    <lineage>
        <taxon>Eukaryota</taxon>
        <taxon>Metazoa</taxon>
        <taxon>Cnidaria</taxon>
        <taxon>Anthozoa</taxon>
        <taxon>Hexacorallia</taxon>
        <taxon>Scleractinia</taxon>
        <taxon>Astrocoeniina</taxon>
        <taxon>Acroporidae</taxon>
        <taxon>Acropora</taxon>
    </lineage>
</organism>
<comment type="caution">
    <text evidence="1">The sequence shown here is derived from an EMBL/GenBank/DDBJ whole genome shotgun (WGS) entry which is preliminary data.</text>
</comment>
<name>A0AAD9QXW8_ACRCE</name>
<sequence>MTCLMRNLILYGQKMGSMDHHCSFWIHLSCAEVVILDWIFLLGCCEWRLKYSVGKQNSLHF</sequence>
<dbReference type="Proteomes" id="UP001249851">
    <property type="component" value="Unassembled WGS sequence"/>
</dbReference>
<gene>
    <name evidence="1" type="ORF">P5673_005354</name>
</gene>